<comment type="caution">
    <text evidence="5">The sequence shown here is derived from an EMBL/GenBank/DDBJ whole genome shotgun (WGS) entry which is preliminary data.</text>
</comment>
<dbReference type="PANTHER" id="PTHR44942:SF4">
    <property type="entry name" value="METHYLTRANSFERASE TYPE 11 DOMAIN-CONTAINING PROTEIN"/>
    <property type="match status" value="1"/>
</dbReference>
<evidence type="ECO:0000259" key="4">
    <source>
        <dbReference type="Pfam" id="PF08241"/>
    </source>
</evidence>
<dbReference type="Pfam" id="PF08241">
    <property type="entry name" value="Methyltransf_11"/>
    <property type="match status" value="1"/>
</dbReference>
<evidence type="ECO:0000256" key="3">
    <source>
        <dbReference type="ARBA" id="ARBA00022679"/>
    </source>
</evidence>
<dbReference type="PANTHER" id="PTHR44942">
    <property type="entry name" value="METHYLTRANSF_11 DOMAIN-CONTAINING PROTEIN"/>
    <property type="match status" value="1"/>
</dbReference>
<gene>
    <name evidence="5" type="ORF">CDA92_20880</name>
</gene>
<dbReference type="Gene3D" id="3.40.50.150">
    <property type="entry name" value="Vaccinia Virus protein VP39"/>
    <property type="match status" value="1"/>
</dbReference>
<evidence type="ECO:0000313" key="5">
    <source>
        <dbReference type="EMBL" id="ECU8980314.1"/>
    </source>
</evidence>
<name>A0A609NUY7_SALET</name>
<dbReference type="EMBL" id="AAKRJY010000049">
    <property type="protein sequence ID" value="ECU8980314.1"/>
    <property type="molecule type" value="Genomic_DNA"/>
</dbReference>
<evidence type="ECO:0000256" key="1">
    <source>
        <dbReference type="ARBA" id="ARBA00008361"/>
    </source>
</evidence>
<evidence type="ECO:0000256" key="2">
    <source>
        <dbReference type="ARBA" id="ARBA00022603"/>
    </source>
</evidence>
<proteinExistence type="inferred from homology"/>
<keyword evidence="2 5" id="KW-0489">Methyltransferase</keyword>
<reference evidence="5" key="1">
    <citation type="submission" date="2018-07" db="EMBL/GenBank/DDBJ databases">
        <authorList>
            <consortium name="PulseNet: The National Subtyping Network for Foodborne Disease Surveillance"/>
            <person name="Tarr C.L."/>
            <person name="Trees E."/>
            <person name="Katz L.S."/>
            <person name="Carleton-Romer H.A."/>
            <person name="Stroika S."/>
            <person name="Kucerova Z."/>
            <person name="Roache K.F."/>
            <person name="Sabol A.L."/>
            <person name="Besser J."/>
            <person name="Gerner-Smidt P."/>
        </authorList>
    </citation>
    <scope>NUCLEOTIDE SEQUENCE</scope>
    <source>
        <strain evidence="5">PNUSAS014556</strain>
    </source>
</reference>
<dbReference type="InterPro" id="IPR029063">
    <property type="entry name" value="SAM-dependent_MTases_sf"/>
</dbReference>
<keyword evidence="3 5" id="KW-0808">Transferase</keyword>
<comment type="similarity">
    <text evidence="1">Belongs to the methyltransferase superfamily.</text>
</comment>
<protein>
    <submittedName>
        <fullName evidence="5">Methyltransferase domain-containing protein</fullName>
    </submittedName>
</protein>
<dbReference type="SUPFAM" id="SSF53335">
    <property type="entry name" value="S-adenosyl-L-methionine-dependent methyltransferases"/>
    <property type="match status" value="1"/>
</dbReference>
<organism evidence="5">
    <name type="scientific">Salmonella enterica subsp. enterica serovar Sandiego</name>
    <dbReference type="NCBI Taxonomy" id="1151002"/>
    <lineage>
        <taxon>Bacteria</taxon>
        <taxon>Pseudomonadati</taxon>
        <taxon>Pseudomonadota</taxon>
        <taxon>Gammaproteobacteria</taxon>
        <taxon>Enterobacterales</taxon>
        <taxon>Enterobacteriaceae</taxon>
        <taxon>Salmonella</taxon>
    </lineage>
</organism>
<feature type="domain" description="Methyltransferase type 11" evidence="4">
    <location>
        <begin position="50"/>
        <end position="141"/>
    </location>
</feature>
<dbReference type="GO" id="GO:0008757">
    <property type="term" value="F:S-adenosylmethionine-dependent methyltransferase activity"/>
    <property type="evidence" value="ECO:0007669"/>
    <property type="project" value="InterPro"/>
</dbReference>
<dbReference type="GO" id="GO:0032259">
    <property type="term" value="P:methylation"/>
    <property type="evidence" value="ECO:0007669"/>
    <property type="project" value="UniProtKB-KW"/>
</dbReference>
<dbReference type="InterPro" id="IPR051052">
    <property type="entry name" value="Diverse_substrate_MTase"/>
</dbReference>
<sequence length="269" mass="30661">MLNIISLTEGRHVFGADSEGYNHARPDYPQRVYEILREHDIAHKESNVFEIGAGTGQATEPLLALGCKVTAIEPDARLADTLCKRLNHYGSSLEIIRSSFEDSSLPSNMFDSGISAMSFHWLQPETALMQVFELLRPGGWWAMWWTVFGDPLNMDAFQHRTQALFKPLSLSPSHTAGFSRPFALDKDMRITELQSAGFRDVFYEEIRWSSILTTRQVVDLTATFSPVSRLPEEERKRFLNQIEKIADEEFGGLVQRNFITAIYLTRKPE</sequence>
<dbReference type="CDD" id="cd02440">
    <property type="entry name" value="AdoMet_MTases"/>
    <property type="match status" value="1"/>
</dbReference>
<dbReference type="InterPro" id="IPR013216">
    <property type="entry name" value="Methyltransf_11"/>
</dbReference>
<dbReference type="AlphaFoldDB" id="A0A609NUY7"/>
<accession>A0A609NUY7</accession>